<comment type="caution">
    <text evidence="2">The sequence shown here is derived from an EMBL/GenBank/DDBJ whole genome shotgun (WGS) entry which is preliminary data.</text>
</comment>
<feature type="compositionally biased region" description="Basic and acidic residues" evidence="1">
    <location>
        <begin position="65"/>
        <end position="77"/>
    </location>
</feature>
<reference evidence="2" key="2">
    <citation type="submission" date="2020-10" db="EMBL/GenBank/DDBJ databases">
        <authorList>
            <person name="Cooper E.A."/>
            <person name="Brenton Z.W."/>
            <person name="Flinn B.S."/>
            <person name="Jenkins J."/>
            <person name="Shu S."/>
            <person name="Flowers D."/>
            <person name="Luo F."/>
            <person name="Wang Y."/>
            <person name="Xia P."/>
            <person name="Barry K."/>
            <person name="Daum C."/>
            <person name="Lipzen A."/>
            <person name="Yoshinaga Y."/>
            <person name="Schmutz J."/>
            <person name="Saski C."/>
            <person name="Vermerris W."/>
            <person name="Kresovich S."/>
        </authorList>
    </citation>
    <scope>NUCLEOTIDE SEQUENCE</scope>
</reference>
<proteinExistence type="predicted"/>
<dbReference type="AlphaFoldDB" id="A0A921Q7V5"/>
<evidence type="ECO:0000313" key="3">
    <source>
        <dbReference type="Proteomes" id="UP000807115"/>
    </source>
</evidence>
<name>A0A921Q7V5_SORBI</name>
<feature type="region of interest" description="Disordered" evidence="1">
    <location>
        <begin position="59"/>
        <end position="81"/>
    </location>
</feature>
<evidence type="ECO:0000256" key="1">
    <source>
        <dbReference type="SAM" id="MobiDB-lite"/>
    </source>
</evidence>
<sequence length="248" mass="27206">MASLARAAAAALPSLRARHLGSGSGRLPLAALSGRGAAVLAVLATAEFKVPFPRSASAVKATNAESHDRPAEGADDHSESDEEFELVRELKAALDRKINETSGVKILLLDEDDVPHSIIYQNLLESYVKESFAVWAKVTSRFRPPTESKLYEGLRLCGETFISAVVSCHDCRATWKNMSEVVEALDLLRRLVSSTLKAPLPLDWSLRWAWDAPKGDDDAERGLVYLVHRISVLMVRDINSMLKLDDAN</sequence>
<protein>
    <submittedName>
        <fullName evidence="2">Uncharacterized protein</fullName>
    </submittedName>
</protein>
<evidence type="ECO:0000313" key="2">
    <source>
        <dbReference type="EMBL" id="KAG0515812.1"/>
    </source>
</evidence>
<gene>
    <name evidence="2" type="ORF">BDA96_10G309700</name>
</gene>
<organism evidence="2 3">
    <name type="scientific">Sorghum bicolor</name>
    <name type="common">Sorghum</name>
    <name type="synonym">Sorghum vulgare</name>
    <dbReference type="NCBI Taxonomy" id="4558"/>
    <lineage>
        <taxon>Eukaryota</taxon>
        <taxon>Viridiplantae</taxon>
        <taxon>Streptophyta</taxon>
        <taxon>Embryophyta</taxon>
        <taxon>Tracheophyta</taxon>
        <taxon>Spermatophyta</taxon>
        <taxon>Magnoliopsida</taxon>
        <taxon>Liliopsida</taxon>
        <taxon>Poales</taxon>
        <taxon>Poaceae</taxon>
        <taxon>PACMAD clade</taxon>
        <taxon>Panicoideae</taxon>
        <taxon>Andropogonodae</taxon>
        <taxon>Andropogoneae</taxon>
        <taxon>Sorghinae</taxon>
        <taxon>Sorghum</taxon>
    </lineage>
</organism>
<reference evidence="2" key="1">
    <citation type="journal article" date="2019" name="BMC Genomics">
        <title>A new reference genome for Sorghum bicolor reveals high levels of sequence similarity between sweet and grain genotypes: implications for the genetics of sugar metabolism.</title>
        <authorList>
            <person name="Cooper E.A."/>
            <person name="Brenton Z.W."/>
            <person name="Flinn B.S."/>
            <person name="Jenkins J."/>
            <person name="Shu S."/>
            <person name="Flowers D."/>
            <person name="Luo F."/>
            <person name="Wang Y."/>
            <person name="Xia P."/>
            <person name="Barry K."/>
            <person name="Daum C."/>
            <person name="Lipzen A."/>
            <person name="Yoshinaga Y."/>
            <person name="Schmutz J."/>
            <person name="Saski C."/>
            <person name="Vermerris W."/>
            <person name="Kresovich S."/>
        </authorList>
    </citation>
    <scope>NUCLEOTIDE SEQUENCE</scope>
</reference>
<accession>A0A921Q7V5</accession>
<dbReference type="Proteomes" id="UP000807115">
    <property type="component" value="Chromosome 10"/>
</dbReference>
<dbReference type="EMBL" id="CM027689">
    <property type="protein sequence ID" value="KAG0515812.1"/>
    <property type="molecule type" value="Genomic_DNA"/>
</dbReference>